<evidence type="ECO:0000256" key="9">
    <source>
        <dbReference type="SAM" id="Phobius"/>
    </source>
</evidence>
<comment type="similarity">
    <text evidence="3">Belongs to the CobD/CbiB family.</text>
</comment>
<keyword evidence="4" id="KW-1003">Cell membrane</keyword>
<feature type="transmembrane region" description="Helical" evidence="9">
    <location>
        <begin position="636"/>
        <end position="653"/>
    </location>
</feature>
<evidence type="ECO:0000256" key="5">
    <source>
        <dbReference type="ARBA" id="ARBA00022573"/>
    </source>
</evidence>
<dbReference type="InterPro" id="IPR004485">
    <property type="entry name" value="Cobalamin_biosynth_CobD/CbiB"/>
</dbReference>
<evidence type="ECO:0000256" key="3">
    <source>
        <dbReference type="ARBA" id="ARBA00006263"/>
    </source>
</evidence>
<dbReference type="Pfam" id="PF03186">
    <property type="entry name" value="CobD_Cbib"/>
    <property type="match status" value="1"/>
</dbReference>
<gene>
    <name evidence="10" type="ORF">QTG54_013821</name>
</gene>
<dbReference type="Pfam" id="PF01955">
    <property type="entry name" value="CbiZ"/>
    <property type="match status" value="1"/>
</dbReference>
<dbReference type="NCBIfam" id="TIGR00380">
    <property type="entry name" value="cobal_cbiB"/>
    <property type="match status" value="1"/>
</dbReference>
<name>A0AAD9D7J1_9STRA</name>
<keyword evidence="5" id="KW-0169">Cobalamin biosynthesis</keyword>
<evidence type="ECO:0000256" key="2">
    <source>
        <dbReference type="ARBA" id="ARBA00004953"/>
    </source>
</evidence>
<dbReference type="PANTHER" id="PTHR34308:SF1">
    <property type="entry name" value="COBALAMIN BIOSYNTHESIS PROTEIN CBIB"/>
    <property type="match status" value="1"/>
</dbReference>
<protein>
    <submittedName>
        <fullName evidence="10">Cobalamin biosynthesis CobD/CbiB family protein</fullName>
    </submittedName>
</protein>
<evidence type="ECO:0000313" key="11">
    <source>
        <dbReference type="Proteomes" id="UP001224775"/>
    </source>
</evidence>
<sequence>MIQKKRNLSTGATASVNNDRVRVDLPTSNTYQSISSAILNGGCQVFETSSSTCSTHVINYKVPSTYDGLNPSPQSLLANFAKKEQVDPNNTVGMLTAASMETFSHSSRSAMGVSIDVIVTAGLSNSRSSGAAADFFMISEDYTPDDDVDGDDGQKQEMKPGTINTIIIVNAPLTQGAQVEAYAIAIEAKCNACVDHNVACAKDSTKFAMGTGTDCAVLISERPIRGQQVIKYAGKHTLFAEMIGQAVYEATSKAIMTNILHLHYNYATYTIHHWSRTFVASMMGAMPLIPPKPMMPIPRAPLNVAFMGISKVLTIYFFVPLPDKAKLLFAAVAWDRYLREPPLTCHPVCIAGSMISACLSRTPDRVYNNPFMGFTFGLVLLIFMFSTMTLGAWIFIECIDVISMKGPTFAREYMSGYYNSLIEHALNLLAWILKLLLLKSTFSLQLLCILPLQMAKFIERGQIDDARGQLCWLCSRDPSTLGPSDLAGATLESLSENLSDGFVAPLFWYVLFGPIGALGYRVINTLDSRVGYRGKYEWFGKPSARLDDVINYIPARITTVLLALSASVTLGRRSAWRGLQIAWKDQHQCESPNAGWPMACFAGLLGVQLKKEGAYCLGATSGKEPTPVDIRAGHRVAELAGGITLVIAIVAVIS</sequence>
<dbReference type="PANTHER" id="PTHR34308">
    <property type="entry name" value="COBALAMIN BIOSYNTHESIS PROTEIN CBIB"/>
    <property type="match status" value="1"/>
</dbReference>
<proteinExistence type="inferred from homology"/>
<reference evidence="10" key="1">
    <citation type="submission" date="2023-06" db="EMBL/GenBank/DDBJ databases">
        <title>Survivors Of The Sea: Transcriptome response of Skeletonema marinoi to long-term dormancy.</title>
        <authorList>
            <person name="Pinder M.I.M."/>
            <person name="Kourtchenko O."/>
            <person name="Robertson E.K."/>
            <person name="Larsson T."/>
            <person name="Maumus F."/>
            <person name="Osuna-Cruz C.M."/>
            <person name="Vancaester E."/>
            <person name="Stenow R."/>
            <person name="Vandepoele K."/>
            <person name="Ploug H."/>
            <person name="Bruchert V."/>
            <person name="Godhe A."/>
            <person name="Topel M."/>
        </authorList>
    </citation>
    <scope>NUCLEOTIDE SEQUENCE</scope>
    <source>
        <strain evidence="10">R05AC</strain>
    </source>
</reference>
<evidence type="ECO:0000256" key="8">
    <source>
        <dbReference type="ARBA" id="ARBA00023136"/>
    </source>
</evidence>
<evidence type="ECO:0000256" key="1">
    <source>
        <dbReference type="ARBA" id="ARBA00004651"/>
    </source>
</evidence>
<dbReference type="HAMAP" id="MF_00024">
    <property type="entry name" value="CobD_CbiB"/>
    <property type="match status" value="1"/>
</dbReference>
<comment type="pathway">
    <text evidence="2">Cofactor biosynthesis; adenosylcobalamin biosynthesis.</text>
</comment>
<feature type="transmembrane region" description="Helical" evidence="9">
    <location>
        <begin position="417"/>
        <end position="437"/>
    </location>
</feature>
<dbReference type="EMBL" id="JATAAI010000033">
    <property type="protein sequence ID" value="KAK1735658.1"/>
    <property type="molecule type" value="Genomic_DNA"/>
</dbReference>
<keyword evidence="7 9" id="KW-1133">Transmembrane helix</keyword>
<keyword evidence="6 9" id="KW-0812">Transmembrane</keyword>
<evidence type="ECO:0000313" key="10">
    <source>
        <dbReference type="EMBL" id="KAK1735658.1"/>
    </source>
</evidence>
<keyword evidence="8 9" id="KW-0472">Membrane</keyword>
<evidence type="ECO:0000256" key="7">
    <source>
        <dbReference type="ARBA" id="ARBA00022989"/>
    </source>
</evidence>
<keyword evidence="11" id="KW-1185">Reference proteome</keyword>
<dbReference type="InterPro" id="IPR002808">
    <property type="entry name" value="AdoCbi_amidolase"/>
</dbReference>
<dbReference type="GO" id="GO:0005886">
    <property type="term" value="C:plasma membrane"/>
    <property type="evidence" value="ECO:0007669"/>
    <property type="project" value="UniProtKB-SubCell"/>
</dbReference>
<accession>A0AAD9D7J1</accession>
<dbReference type="Proteomes" id="UP001224775">
    <property type="component" value="Unassembled WGS sequence"/>
</dbReference>
<feature type="transmembrane region" description="Helical" evidence="9">
    <location>
        <begin position="300"/>
        <end position="319"/>
    </location>
</feature>
<organism evidence="10 11">
    <name type="scientific">Skeletonema marinoi</name>
    <dbReference type="NCBI Taxonomy" id="267567"/>
    <lineage>
        <taxon>Eukaryota</taxon>
        <taxon>Sar</taxon>
        <taxon>Stramenopiles</taxon>
        <taxon>Ochrophyta</taxon>
        <taxon>Bacillariophyta</taxon>
        <taxon>Coscinodiscophyceae</taxon>
        <taxon>Thalassiosirophycidae</taxon>
        <taxon>Thalassiosirales</taxon>
        <taxon>Skeletonemataceae</taxon>
        <taxon>Skeletonema</taxon>
        <taxon>Skeletonema marinoi-dohrnii complex</taxon>
    </lineage>
</organism>
<feature type="transmembrane region" description="Helical" evidence="9">
    <location>
        <begin position="506"/>
        <end position="523"/>
    </location>
</feature>
<feature type="transmembrane region" description="Helical" evidence="9">
    <location>
        <begin position="371"/>
        <end position="396"/>
    </location>
</feature>
<dbReference type="AlphaFoldDB" id="A0AAD9D7J1"/>
<comment type="caution">
    <text evidence="10">The sequence shown here is derived from an EMBL/GenBank/DDBJ whole genome shotgun (WGS) entry which is preliminary data.</text>
</comment>
<dbReference type="GO" id="GO:0048472">
    <property type="term" value="F:threonine-phosphate decarboxylase activity"/>
    <property type="evidence" value="ECO:0007669"/>
    <property type="project" value="InterPro"/>
</dbReference>
<evidence type="ECO:0000256" key="6">
    <source>
        <dbReference type="ARBA" id="ARBA00022692"/>
    </source>
</evidence>
<evidence type="ECO:0000256" key="4">
    <source>
        <dbReference type="ARBA" id="ARBA00022475"/>
    </source>
</evidence>
<comment type="subcellular location">
    <subcellularLocation>
        <location evidence="1">Cell membrane</location>
        <topology evidence="1">Multi-pass membrane protein</topology>
    </subcellularLocation>
</comment>